<keyword evidence="2" id="KW-0813">Transport</keyword>
<reference evidence="9 10" key="1">
    <citation type="submission" date="2024-01" db="EMBL/GenBank/DDBJ databases">
        <title>Comparative genomics of Cryptococcus and Kwoniella reveals pathogenesis evolution and contrasting modes of karyotype evolution via chromosome fusion or intercentromeric recombination.</title>
        <authorList>
            <person name="Coelho M.A."/>
            <person name="David-Palma M."/>
            <person name="Shea T."/>
            <person name="Bowers K."/>
            <person name="McGinley-Smith S."/>
            <person name="Mohammad A.W."/>
            <person name="Gnirke A."/>
            <person name="Yurkov A.M."/>
            <person name="Nowrousian M."/>
            <person name="Sun S."/>
            <person name="Cuomo C.A."/>
            <person name="Heitman J."/>
        </authorList>
    </citation>
    <scope>NUCLEOTIDE SEQUENCE [LARGE SCALE GENOMIC DNA]</scope>
    <source>
        <strain evidence="9 10">PYCC6329</strain>
    </source>
</reference>
<evidence type="ECO:0000256" key="4">
    <source>
        <dbReference type="ARBA" id="ARBA00022519"/>
    </source>
</evidence>
<dbReference type="PANTHER" id="PTHR30574">
    <property type="entry name" value="INNER MEMBRANE PROTEIN YEDE"/>
    <property type="match status" value="1"/>
</dbReference>
<dbReference type="Proteomes" id="UP001358614">
    <property type="component" value="Chromosome 2"/>
</dbReference>
<protein>
    <recommendedName>
        <fullName evidence="11">Sulphur transport domain-containing protein</fullName>
    </recommendedName>
</protein>
<proteinExistence type="predicted"/>
<name>A0AAX4KSV8_9TREE</name>
<keyword evidence="7 8" id="KW-0472">Membrane</keyword>
<dbReference type="KEGG" id="ker:91106484"/>
<dbReference type="Pfam" id="PF04143">
    <property type="entry name" value="Sulf_transp"/>
    <property type="match status" value="1"/>
</dbReference>
<keyword evidence="10" id="KW-1185">Reference proteome</keyword>
<evidence type="ECO:0000256" key="8">
    <source>
        <dbReference type="SAM" id="Phobius"/>
    </source>
</evidence>
<keyword evidence="4" id="KW-0997">Cell inner membrane</keyword>
<dbReference type="GeneID" id="91106484"/>
<feature type="transmembrane region" description="Helical" evidence="8">
    <location>
        <begin position="190"/>
        <end position="211"/>
    </location>
</feature>
<evidence type="ECO:0000256" key="1">
    <source>
        <dbReference type="ARBA" id="ARBA00004429"/>
    </source>
</evidence>
<dbReference type="InterPro" id="IPR007272">
    <property type="entry name" value="Sulf_transp_TsuA/YedE"/>
</dbReference>
<dbReference type="RefSeq" id="XP_066087523.1">
    <property type="nucleotide sequence ID" value="XM_066231426.1"/>
</dbReference>
<evidence type="ECO:0000313" key="10">
    <source>
        <dbReference type="Proteomes" id="UP001358614"/>
    </source>
</evidence>
<organism evidence="9 10">
    <name type="scientific">Kwoniella europaea PYCC6329</name>
    <dbReference type="NCBI Taxonomy" id="1423913"/>
    <lineage>
        <taxon>Eukaryota</taxon>
        <taxon>Fungi</taxon>
        <taxon>Dikarya</taxon>
        <taxon>Basidiomycota</taxon>
        <taxon>Agaricomycotina</taxon>
        <taxon>Tremellomycetes</taxon>
        <taxon>Tremellales</taxon>
        <taxon>Cryptococcaceae</taxon>
        <taxon>Kwoniella</taxon>
    </lineage>
</organism>
<evidence type="ECO:0000256" key="5">
    <source>
        <dbReference type="ARBA" id="ARBA00022692"/>
    </source>
</evidence>
<dbReference type="Pfam" id="PF20398">
    <property type="entry name" value="DUF6691"/>
    <property type="match status" value="1"/>
</dbReference>
<dbReference type="EMBL" id="CP144090">
    <property type="protein sequence ID" value="WWD09556.1"/>
    <property type="molecule type" value="Genomic_DNA"/>
</dbReference>
<evidence type="ECO:0000256" key="2">
    <source>
        <dbReference type="ARBA" id="ARBA00022448"/>
    </source>
</evidence>
<dbReference type="PANTHER" id="PTHR30574:SF1">
    <property type="entry name" value="SULPHUR TRANSPORT DOMAIN-CONTAINING PROTEIN"/>
    <property type="match status" value="1"/>
</dbReference>
<sequence>MPFTPVQTFLGGLLLHFSTSSLLEDTGRVFGISGILNGAIFGTREPWQWATIGGLLAGPLIGLATGLQTYYPGNGLETIAHMGSGRLALAGALVGFGSRLGSGCTSGHMLCGVSRLSPRSIVATATFFTTAVLTAKLLPLNASPSSVVPAYTLQAPPTPTMFILASVLIGFKIAYSALRRYLLASSSTTLRLAPFFLLGTGFSLGLSISGMTDPSKVSGFLQLFNPRRFDPSLGVIMLSGVSPNAIHYARIKYTAKANFPWESWHVPTRKDIDWRLLFGSAIFGIGWGLQGLCPGPAIVSLGEVLVRSVIPGHNVPIEALTKVITFVGAMVVSMGVVSWV</sequence>
<keyword evidence="3" id="KW-1003">Cell membrane</keyword>
<dbReference type="AlphaFoldDB" id="A0AAX4KSV8"/>
<evidence type="ECO:0000256" key="3">
    <source>
        <dbReference type="ARBA" id="ARBA00022475"/>
    </source>
</evidence>
<dbReference type="InterPro" id="IPR046513">
    <property type="entry name" value="DUF6691"/>
</dbReference>
<comment type="subcellular location">
    <subcellularLocation>
        <location evidence="1">Cell inner membrane</location>
        <topology evidence="1">Multi-pass membrane protein</topology>
    </subcellularLocation>
</comment>
<keyword evidence="6 8" id="KW-1133">Transmembrane helix</keyword>
<gene>
    <name evidence="9" type="ORF">V865_007683</name>
</gene>
<accession>A0AAX4KSV8</accession>
<feature type="transmembrane region" description="Helical" evidence="8">
    <location>
        <begin position="319"/>
        <end position="339"/>
    </location>
</feature>
<dbReference type="GO" id="GO:0005886">
    <property type="term" value="C:plasma membrane"/>
    <property type="evidence" value="ECO:0007669"/>
    <property type="project" value="UniProtKB-SubCell"/>
</dbReference>
<keyword evidence="5 8" id="KW-0812">Transmembrane</keyword>
<feature type="transmembrane region" description="Helical" evidence="8">
    <location>
        <begin position="276"/>
        <end position="299"/>
    </location>
</feature>
<feature type="transmembrane region" description="Helical" evidence="8">
    <location>
        <begin position="231"/>
        <end position="249"/>
    </location>
</feature>
<feature type="transmembrane region" description="Helical" evidence="8">
    <location>
        <begin position="160"/>
        <end position="178"/>
    </location>
</feature>
<evidence type="ECO:0000313" key="9">
    <source>
        <dbReference type="EMBL" id="WWD09556.1"/>
    </source>
</evidence>
<evidence type="ECO:0008006" key="11">
    <source>
        <dbReference type="Google" id="ProtNLM"/>
    </source>
</evidence>
<evidence type="ECO:0000256" key="7">
    <source>
        <dbReference type="ARBA" id="ARBA00023136"/>
    </source>
</evidence>
<evidence type="ECO:0000256" key="6">
    <source>
        <dbReference type="ARBA" id="ARBA00022989"/>
    </source>
</evidence>